<evidence type="ECO:0008006" key="4">
    <source>
        <dbReference type="Google" id="ProtNLM"/>
    </source>
</evidence>
<dbReference type="Proteomes" id="UP001589854">
    <property type="component" value="Unassembled WGS sequence"/>
</dbReference>
<dbReference type="RefSeq" id="WP_378935000.1">
    <property type="nucleotide sequence ID" value="NZ_JBHLVO010000011.1"/>
</dbReference>
<name>A0ABV6GHA9_9BACI</name>
<evidence type="ECO:0000256" key="1">
    <source>
        <dbReference type="SAM" id="Coils"/>
    </source>
</evidence>
<reference evidence="2 3" key="1">
    <citation type="submission" date="2024-09" db="EMBL/GenBank/DDBJ databases">
        <authorList>
            <person name="Sun Q."/>
            <person name="Mori K."/>
        </authorList>
    </citation>
    <scope>NUCLEOTIDE SEQUENCE [LARGE SCALE GENOMIC DNA]</scope>
    <source>
        <strain evidence="2 3">CCM 7228</strain>
    </source>
</reference>
<protein>
    <recommendedName>
        <fullName evidence="4">Gas vesicle protein GvpU</fullName>
    </recommendedName>
</protein>
<dbReference type="EMBL" id="JBHLVO010000011">
    <property type="protein sequence ID" value="MFC0272559.1"/>
    <property type="molecule type" value="Genomic_DNA"/>
</dbReference>
<gene>
    <name evidence="2" type="ORF">ACFFIX_14065</name>
</gene>
<keyword evidence="1" id="KW-0175">Coiled coil</keyword>
<keyword evidence="3" id="KW-1185">Reference proteome</keyword>
<accession>A0ABV6GHA9</accession>
<evidence type="ECO:0000313" key="2">
    <source>
        <dbReference type="EMBL" id="MFC0272559.1"/>
    </source>
</evidence>
<feature type="coiled-coil region" evidence="1">
    <location>
        <begin position="70"/>
        <end position="97"/>
    </location>
</feature>
<organism evidence="2 3">
    <name type="scientific">Metabacillus herbersteinensis</name>
    <dbReference type="NCBI Taxonomy" id="283816"/>
    <lineage>
        <taxon>Bacteria</taxon>
        <taxon>Bacillati</taxon>
        <taxon>Bacillota</taxon>
        <taxon>Bacilli</taxon>
        <taxon>Bacillales</taxon>
        <taxon>Bacillaceae</taxon>
        <taxon>Metabacillus</taxon>
    </lineage>
</organism>
<evidence type="ECO:0000313" key="3">
    <source>
        <dbReference type="Proteomes" id="UP001589854"/>
    </source>
</evidence>
<sequence>MAKPKEPQIPVDDAIIMDLLTLVNEDDYGIEIELTLTIGGNIVSGLLISATAYYEGVIETYKKDQQSTVEKIVSKRLENLQEKYKKQKEEQKDQDKDGEENLPKFIHLKNARFNPVAGQTNSFNNSDTYWRGHVSSLDGFSFGTL</sequence>
<comment type="caution">
    <text evidence="2">The sequence shown here is derived from an EMBL/GenBank/DDBJ whole genome shotgun (WGS) entry which is preliminary data.</text>
</comment>
<proteinExistence type="predicted"/>